<dbReference type="Proteomes" id="UP000676336">
    <property type="component" value="Unassembled WGS sequence"/>
</dbReference>
<gene>
    <name evidence="2" type="ORF">SMN809_LOCUS47477</name>
</gene>
<name>A0A8S3BDP5_9BILA</name>
<evidence type="ECO:0000256" key="1">
    <source>
        <dbReference type="SAM" id="MobiDB-lite"/>
    </source>
</evidence>
<dbReference type="EMBL" id="CAJOBI010150310">
    <property type="protein sequence ID" value="CAF4808154.1"/>
    <property type="molecule type" value="Genomic_DNA"/>
</dbReference>
<feature type="compositionally biased region" description="Low complexity" evidence="1">
    <location>
        <begin position="1"/>
        <end position="10"/>
    </location>
</feature>
<proteinExistence type="predicted"/>
<evidence type="ECO:0000313" key="3">
    <source>
        <dbReference type="Proteomes" id="UP000676336"/>
    </source>
</evidence>
<organism evidence="2 3">
    <name type="scientific">Rotaria magnacalcarata</name>
    <dbReference type="NCBI Taxonomy" id="392030"/>
    <lineage>
        <taxon>Eukaryota</taxon>
        <taxon>Metazoa</taxon>
        <taxon>Spiralia</taxon>
        <taxon>Gnathifera</taxon>
        <taxon>Rotifera</taxon>
        <taxon>Eurotatoria</taxon>
        <taxon>Bdelloidea</taxon>
        <taxon>Philodinida</taxon>
        <taxon>Philodinidae</taxon>
        <taxon>Rotaria</taxon>
    </lineage>
</organism>
<dbReference type="AlphaFoldDB" id="A0A8S3BDP5"/>
<feature type="non-terminal residue" evidence="2">
    <location>
        <position position="64"/>
    </location>
</feature>
<feature type="non-terminal residue" evidence="2">
    <location>
        <position position="1"/>
    </location>
</feature>
<feature type="region of interest" description="Disordered" evidence="1">
    <location>
        <begin position="1"/>
        <end position="21"/>
    </location>
</feature>
<sequence length="64" mass="7031">SVIAEETSAEPSPPSPTDKQEPVVVNKILMIDTENVTHDDYEQTPELKAITAELVKTIRDIVAL</sequence>
<protein>
    <submittedName>
        <fullName evidence="2">Uncharacterized protein</fullName>
    </submittedName>
</protein>
<accession>A0A8S3BDP5</accession>
<evidence type="ECO:0000313" key="2">
    <source>
        <dbReference type="EMBL" id="CAF4808154.1"/>
    </source>
</evidence>
<comment type="caution">
    <text evidence="2">The sequence shown here is derived from an EMBL/GenBank/DDBJ whole genome shotgun (WGS) entry which is preliminary data.</text>
</comment>
<reference evidence="2" key="1">
    <citation type="submission" date="2021-02" db="EMBL/GenBank/DDBJ databases">
        <authorList>
            <person name="Nowell W R."/>
        </authorList>
    </citation>
    <scope>NUCLEOTIDE SEQUENCE</scope>
</reference>